<organism evidence="1 2">
    <name type="scientific">Acetobacter senegalensis</name>
    <dbReference type="NCBI Taxonomy" id="446692"/>
    <lineage>
        <taxon>Bacteria</taxon>
        <taxon>Pseudomonadati</taxon>
        <taxon>Pseudomonadota</taxon>
        <taxon>Alphaproteobacteria</taxon>
        <taxon>Acetobacterales</taxon>
        <taxon>Acetobacteraceae</taxon>
        <taxon>Acetobacter</taxon>
    </lineage>
</organism>
<protein>
    <submittedName>
        <fullName evidence="1">Uncharacterized protein</fullName>
    </submittedName>
</protein>
<evidence type="ECO:0000313" key="1">
    <source>
        <dbReference type="EMBL" id="CEF40151.1"/>
    </source>
</evidence>
<dbReference type="PATRIC" id="fig|446692.3.peg.710"/>
<evidence type="ECO:0000313" key="2">
    <source>
        <dbReference type="Proteomes" id="UP000056109"/>
    </source>
</evidence>
<name>A0A0U5EUJ6_9PROT</name>
<dbReference type="AlphaFoldDB" id="A0A0U5EUJ6"/>
<proteinExistence type="predicted"/>
<dbReference type="EMBL" id="LN606600">
    <property type="protein sequence ID" value="CEF40151.1"/>
    <property type="molecule type" value="Genomic_DNA"/>
</dbReference>
<reference evidence="2" key="1">
    <citation type="submission" date="2014-09" db="EMBL/GenBank/DDBJ databases">
        <authorList>
            <person name="Illeghems K.G."/>
        </authorList>
    </citation>
    <scope>NUCLEOTIDE SEQUENCE [LARGE SCALE GENOMIC DNA]</scope>
    <source>
        <strain evidence="2">108B</strain>
    </source>
</reference>
<dbReference type="KEGG" id="asz:ASN_743"/>
<keyword evidence="2" id="KW-1185">Reference proteome</keyword>
<dbReference type="Proteomes" id="UP000056109">
    <property type="component" value="Chromosome I"/>
</dbReference>
<sequence length="36" mass="3983">MDGFTITVSAAVCLPWSMRFHHSVDRVLEAPENHAG</sequence>
<gene>
    <name evidence="1" type="ORF">ASN_743</name>
</gene>
<accession>A0A0U5EUJ6</accession>